<evidence type="ECO:0000313" key="4">
    <source>
        <dbReference type="EMBL" id="MFD0765385.1"/>
    </source>
</evidence>
<gene>
    <name evidence="4" type="ORF">ACFQZI_11020</name>
</gene>
<dbReference type="PANTHER" id="PTHR30273:SF2">
    <property type="entry name" value="PROTEIN FECR"/>
    <property type="match status" value="1"/>
</dbReference>
<keyword evidence="1" id="KW-0812">Transmembrane</keyword>
<evidence type="ECO:0000313" key="5">
    <source>
        <dbReference type="Proteomes" id="UP001597073"/>
    </source>
</evidence>
<dbReference type="RefSeq" id="WP_377142473.1">
    <property type="nucleotide sequence ID" value="NZ_JBHTIA010000007.1"/>
</dbReference>
<dbReference type="Proteomes" id="UP001597073">
    <property type="component" value="Unassembled WGS sequence"/>
</dbReference>
<feature type="transmembrane region" description="Helical" evidence="1">
    <location>
        <begin position="90"/>
        <end position="112"/>
    </location>
</feature>
<dbReference type="Pfam" id="PF04773">
    <property type="entry name" value="FecR"/>
    <property type="match status" value="1"/>
</dbReference>
<dbReference type="Pfam" id="PF16344">
    <property type="entry name" value="FecR_C"/>
    <property type="match status" value="1"/>
</dbReference>
<dbReference type="Gene3D" id="3.55.50.30">
    <property type="match status" value="1"/>
</dbReference>
<comment type="caution">
    <text evidence="4">The sequence shown here is derived from an EMBL/GenBank/DDBJ whole genome shotgun (WGS) entry which is preliminary data.</text>
</comment>
<evidence type="ECO:0000259" key="3">
    <source>
        <dbReference type="Pfam" id="PF16344"/>
    </source>
</evidence>
<name>A0ABW2ZGN7_9SPHI</name>
<feature type="domain" description="FecR protein" evidence="2">
    <location>
        <begin position="194"/>
        <end position="288"/>
    </location>
</feature>
<evidence type="ECO:0000259" key="2">
    <source>
        <dbReference type="Pfam" id="PF04773"/>
    </source>
</evidence>
<dbReference type="InterPro" id="IPR032508">
    <property type="entry name" value="FecR_C"/>
</dbReference>
<protein>
    <submittedName>
        <fullName evidence="4">FecR family protein</fullName>
    </submittedName>
</protein>
<proteinExistence type="predicted"/>
<dbReference type="InterPro" id="IPR012373">
    <property type="entry name" value="Ferrdict_sens_TM"/>
</dbReference>
<accession>A0ABW2ZGN7</accession>
<dbReference type="Gene3D" id="2.60.120.1440">
    <property type="match status" value="1"/>
</dbReference>
<reference evidence="5" key="1">
    <citation type="journal article" date="2019" name="Int. J. Syst. Evol. Microbiol.">
        <title>The Global Catalogue of Microorganisms (GCM) 10K type strain sequencing project: providing services to taxonomists for standard genome sequencing and annotation.</title>
        <authorList>
            <consortium name="The Broad Institute Genomics Platform"/>
            <consortium name="The Broad Institute Genome Sequencing Center for Infectious Disease"/>
            <person name="Wu L."/>
            <person name="Ma J."/>
        </authorList>
    </citation>
    <scope>NUCLEOTIDE SEQUENCE [LARGE SCALE GENOMIC DNA]</scope>
    <source>
        <strain evidence="5">CCUG 60742</strain>
    </source>
</reference>
<sequence>MRTSRLRLRYLFDRYYSKTATPKERDELFAVINAGATDDELSLLIRQAWDDLKPGDAPVFSIDKTNLILSNILGAEEPGKQAKDHKNIFLWAKIAVAAISLVLLTFGAYNYLRPKHPVQQGQIVKVKRPHNDALPGGNKAVLTLANGKTIILDNAGNGTLAKDGSTLIKKTADGRVIYNTSALATVNTAPTTNTITTPRGGQYQVVLPDGTQVWLNSASSLSFPTRFTGKLRQVEITGEAYFEVTKNPLMPFNVKTNKANIRVLGTHFNVMAYDDEVTMKTTLLEGAVDITSGTFTARLKPGQQAQIKKSGQNAVIDNVDVDDETAWKDGIFQFREVGIDAILRQAARWYDVQVAYNGKIPDRKFTGRISRNVKASVLLDILRYTGVDLKIEGNEIIVL</sequence>
<organism evidence="4 5">
    <name type="scientific">Mucilaginibacter lutimaris</name>
    <dbReference type="NCBI Taxonomy" id="931629"/>
    <lineage>
        <taxon>Bacteria</taxon>
        <taxon>Pseudomonadati</taxon>
        <taxon>Bacteroidota</taxon>
        <taxon>Sphingobacteriia</taxon>
        <taxon>Sphingobacteriales</taxon>
        <taxon>Sphingobacteriaceae</taxon>
        <taxon>Mucilaginibacter</taxon>
    </lineage>
</organism>
<dbReference type="InterPro" id="IPR006860">
    <property type="entry name" value="FecR"/>
</dbReference>
<dbReference type="PANTHER" id="PTHR30273">
    <property type="entry name" value="PERIPLASMIC SIGNAL SENSOR AND SIGMA FACTOR ACTIVATOR FECR-RELATED"/>
    <property type="match status" value="1"/>
</dbReference>
<dbReference type="EMBL" id="JBHTIA010000007">
    <property type="protein sequence ID" value="MFD0765385.1"/>
    <property type="molecule type" value="Genomic_DNA"/>
</dbReference>
<feature type="domain" description="Protein FecR C-terminal" evidence="3">
    <location>
        <begin position="332"/>
        <end position="398"/>
    </location>
</feature>
<keyword evidence="5" id="KW-1185">Reference proteome</keyword>
<keyword evidence="1" id="KW-1133">Transmembrane helix</keyword>
<keyword evidence="1" id="KW-0472">Membrane</keyword>
<evidence type="ECO:0000256" key="1">
    <source>
        <dbReference type="SAM" id="Phobius"/>
    </source>
</evidence>